<dbReference type="EMBL" id="KN822042">
    <property type="protein sequence ID" value="KIM62406.1"/>
    <property type="molecule type" value="Genomic_DNA"/>
</dbReference>
<name>A0A0C3E2X5_9AGAM</name>
<dbReference type="HOGENOM" id="CLU_003703_5_1_1"/>
<dbReference type="Proteomes" id="UP000053989">
    <property type="component" value="Unassembled WGS sequence"/>
</dbReference>
<dbReference type="AlphaFoldDB" id="A0A0C3E2X5"/>
<dbReference type="InParanoid" id="A0A0C3E2X5"/>
<organism evidence="1 2">
    <name type="scientific">Scleroderma citrinum Foug A</name>
    <dbReference type="NCBI Taxonomy" id="1036808"/>
    <lineage>
        <taxon>Eukaryota</taxon>
        <taxon>Fungi</taxon>
        <taxon>Dikarya</taxon>
        <taxon>Basidiomycota</taxon>
        <taxon>Agaricomycotina</taxon>
        <taxon>Agaricomycetes</taxon>
        <taxon>Agaricomycetidae</taxon>
        <taxon>Boletales</taxon>
        <taxon>Sclerodermatineae</taxon>
        <taxon>Sclerodermataceae</taxon>
        <taxon>Scleroderma</taxon>
    </lineage>
</organism>
<proteinExistence type="predicted"/>
<reference evidence="1 2" key="1">
    <citation type="submission" date="2014-04" db="EMBL/GenBank/DDBJ databases">
        <authorList>
            <consortium name="DOE Joint Genome Institute"/>
            <person name="Kuo A."/>
            <person name="Kohler A."/>
            <person name="Nagy L.G."/>
            <person name="Floudas D."/>
            <person name="Copeland A."/>
            <person name="Barry K.W."/>
            <person name="Cichocki N."/>
            <person name="Veneault-Fourrey C."/>
            <person name="LaButti K."/>
            <person name="Lindquist E.A."/>
            <person name="Lipzen A."/>
            <person name="Lundell T."/>
            <person name="Morin E."/>
            <person name="Murat C."/>
            <person name="Sun H."/>
            <person name="Tunlid A."/>
            <person name="Henrissat B."/>
            <person name="Grigoriev I.V."/>
            <person name="Hibbett D.S."/>
            <person name="Martin F."/>
            <person name="Nordberg H.P."/>
            <person name="Cantor M.N."/>
            <person name="Hua S.X."/>
        </authorList>
    </citation>
    <scope>NUCLEOTIDE SEQUENCE [LARGE SCALE GENOMIC DNA]</scope>
    <source>
        <strain evidence="1 2">Foug A</strain>
    </source>
</reference>
<reference evidence="2" key="2">
    <citation type="submission" date="2015-01" db="EMBL/GenBank/DDBJ databases">
        <title>Evolutionary Origins and Diversification of the Mycorrhizal Mutualists.</title>
        <authorList>
            <consortium name="DOE Joint Genome Institute"/>
            <consortium name="Mycorrhizal Genomics Consortium"/>
            <person name="Kohler A."/>
            <person name="Kuo A."/>
            <person name="Nagy L.G."/>
            <person name="Floudas D."/>
            <person name="Copeland A."/>
            <person name="Barry K.W."/>
            <person name="Cichocki N."/>
            <person name="Veneault-Fourrey C."/>
            <person name="LaButti K."/>
            <person name="Lindquist E.A."/>
            <person name="Lipzen A."/>
            <person name="Lundell T."/>
            <person name="Morin E."/>
            <person name="Murat C."/>
            <person name="Riley R."/>
            <person name="Ohm R."/>
            <person name="Sun H."/>
            <person name="Tunlid A."/>
            <person name="Henrissat B."/>
            <person name="Grigoriev I.V."/>
            <person name="Hibbett D.S."/>
            <person name="Martin F."/>
        </authorList>
    </citation>
    <scope>NUCLEOTIDE SEQUENCE [LARGE SCALE GENOMIC DNA]</scope>
    <source>
        <strain evidence="2">Foug A</strain>
    </source>
</reference>
<evidence type="ECO:0000313" key="2">
    <source>
        <dbReference type="Proteomes" id="UP000053989"/>
    </source>
</evidence>
<accession>A0A0C3E2X5</accession>
<gene>
    <name evidence="1" type="ORF">SCLCIDRAFT_24948</name>
</gene>
<evidence type="ECO:0000313" key="1">
    <source>
        <dbReference type="EMBL" id="KIM62406.1"/>
    </source>
</evidence>
<dbReference type="OrthoDB" id="3257768at2759"/>
<dbReference type="Pfam" id="PF18758">
    <property type="entry name" value="KDZ"/>
    <property type="match status" value="1"/>
</dbReference>
<sequence length="138" mass="15975">MVDFQKGEQQVNMDYSLVHAVHHQMDHRQQVIHFYDINCQYSKNLYRWIGENQFVSLPPGLKIQPSIGIWHVHGHKSECFVRYSPNFISGVGNVDGEIMETLWSSLNIISPSTRGMAAPHRQEMLDSQMNDSNFLKMV</sequence>
<protein>
    <submittedName>
        <fullName evidence="1">Uncharacterized protein</fullName>
    </submittedName>
</protein>
<dbReference type="InterPro" id="IPR040521">
    <property type="entry name" value="KDZ"/>
</dbReference>
<keyword evidence="2" id="KW-1185">Reference proteome</keyword>